<feature type="compositionally biased region" description="Pro residues" evidence="3">
    <location>
        <begin position="122"/>
        <end position="152"/>
    </location>
</feature>
<dbReference type="Proteomes" id="UP001608902">
    <property type="component" value="Unassembled WGS sequence"/>
</dbReference>
<sequence length="393" mass="42104">MSDLRRLKEGEILRYKHGFLSKKWKKCYAELYSDSSLIWYDEKGDTKQLGSIVLKNVVPYICIGFMCDRMPVQRPEIPHGYSVQHLVGIGTDPKATEVHWFLFASDADFESWFTEIKKTLPMPNPQPPPPSPQQPQKYPPQPSGYNPPPVYPSAPAAQGPVTYPAPPQGIPSQPQPPYGGVAQYPSQPQPPYSGGYQPGYAAQGGGPSYGVTQPATTVIVQDRPSSGGRSGPGFGMGMGAGLLMGSLAGYGLGSYWNSGPSGFGGFGSHGFGGGYVQDNDTNITNNYFIGGDTNQTGGVSNTDGNDQNSGGNQGQLEAPEYARDDDDRANEETQNYDTNDDYDGYDVRAGEGDNAGGEYDDGEGADYGLEDNADYDAVDDGDYGGGGDYESYD</sequence>
<feature type="compositionally biased region" description="Gly residues" evidence="3">
    <location>
        <begin position="383"/>
        <end position="393"/>
    </location>
</feature>
<reference evidence="5 6" key="1">
    <citation type="submission" date="2024-08" db="EMBL/GenBank/DDBJ databases">
        <title>Gnathostoma spinigerum genome.</title>
        <authorList>
            <person name="Gonzalez-Bertolin B."/>
            <person name="Monzon S."/>
            <person name="Zaballos A."/>
            <person name="Jimenez P."/>
            <person name="Dekumyoy P."/>
            <person name="Varona S."/>
            <person name="Cuesta I."/>
            <person name="Sumanam S."/>
            <person name="Adisakwattana P."/>
            <person name="Gasser R.B."/>
            <person name="Hernandez-Gonzalez A."/>
            <person name="Young N.D."/>
            <person name="Perteguer M.J."/>
        </authorList>
    </citation>
    <scope>NUCLEOTIDE SEQUENCE [LARGE SCALE GENOMIC DNA]</scope>
    <source>
        <strain evidence="5">AL3</strain>
        <tissue evidence="5">Liver</tissue>
    </source>
</reference>
<dbReference type="InterPro" id="IPR039680">
    <property type="entry name" value="PLEKHB1/2"/>
</dbReference>
<dbReference type="SMART" id="SM00233">
    <property type="entry name" value="PH"/>
    <property type="match status" value="1"/>
</dbReference>
<feature type="region of interest" description="Disordered" evidence="3">
    <location>
        <begin position="294"/>
        <end position="393"/>
    </location>
</feature>
<keyword evidence="6" id="KW-1185">Reference proteome</keyword>
<accession>A0ABD6EQX1</accession>
<feature type="region of interest" description="Disordered" evidence="3">
    <location>
        <begin position="118"/>
        <end position="209"/>
    </location>
</feature>
<organism evidence="5 6">
    <name type="scientific">Gnathostoma spinigerum</name>
    <dbReference type="NCBI Taxonomy" id="75299"/>
    <lineage>
        <taxon>Eukaryota</taxon>
        <taxon>Metazoa</taxon>
        <taxon>Ecdysozoa</taxon>
        <taxon>Nematoda</taxon>
        <taxon>Chromadorea</taxon>
        <taxon>Rhabditida</taxon>
        <taxon>Spirurina</taxon>
        <taxon>Gnathostomatomorpha</taxon>
        <taxon>Gnathostomatoidea</taxon>
        <taxon>Gnathostomatidae</taxon>
        <taxon>Gnathostoma</taxon>
    </lineage>
</organism>
<protein>
    <recommendedName>
        <fullName evidence="4">PH domain-containing protein</fullName>
    </recommendedName>
</protein>
<dbReference type="Pfam" id="PF00169">
    <property type="entry name" value="PH"/>
    <property type="match status" value="1"/>
</dbReference>
<comment type="subcellular location">
    <subcellularLocation>
        <location evidence="1">Membrane</location>
    </subcellularLocation>
</comment>
<dbReference type="PANTHER" id="PTHR14309">
    <property type="entry name" value="EXPRESSED PROTEIN"/>
    <property type="match status" value="1"/>
</dbReference>
<name>A0ABD6EQX1_9BILA</name>
<feature type="compositionally biased region" description="Pro residues" evidence="3">
    <location>
        <begin position="163"/>
        <end position="177"/>
    </location>
</feature>
<evidence type="ECO:0000256" key="3">
    <source>
        <dbReference type="SAM" id="MobiDB-lite"/>
    </source>
</evidence>
<dbReference type="Gene3D" id="2.30.29.30">
    <property type="entry name" value="Pleckstrin-homology domain (PH domain)/Phosphotyrosine-binding domain (PTB)"/>
    <property type="match status" value="1"/>
</dbReference>
<evidence type="ECO:0000256" key="2">
    <source>
        <dbReference type="ARBA" id="ARBA00023136"/>
    </source>
</evidence>
<keyword evidence="2" id="KW-0472">Membrane</keyword>
<dbReference type="InterPro" id="IPR011993">
    <property type="entry name" value="PH-like_dom_sf"/>
</dbReference>
<dbReference type="PROSITE" id="PS50003">
    <property type="entry name" value="PH_DOMAIN"/>
    <property type="match status" value="1"/>
</dbReference>
<feature type="compositionally biased region" description="Low complexity" evidence="3">
    <location>
        <begin position="178"/>
        <end position="201"/>
    </location>
</feature>
<gene>
    <name evidence="5" type="ORF">AB6A40_005369</name>
</gene>
<dbReference type="EMBL" id="JBGFUD010003383">
    <property type="protein sequence ID" value="MFH4978660.1"/>
    <property type="molecule type" value="Genomic_DNA"/>
</dbReference>
<proteinExistence type="predicted"/>
<dbReference type="FunFam" id="2.30.29.30:FF:000624">
    <property type="entry name" value="Protein CBG23324"/>
    <property type="match status" value="1"/>
</dbReference>
<dbReference type="InterPro" id="IPR001849">
    <property type="entry name" value="PH_domain"/>
</dbReference>
<dbReference type="GO" id="GO:0016020">
    <property type="term" value="C:membrane"/>
    <property type="evidence" value="ECO:0007669"/>
    <property type="project" value="UniProtKB-SubCell"/>
</dbReference>
<feature type="compositionally biased region" description="Acidic residues" evidence="3">
    <location>
        <begin position="358"/>
        <end position="382"/>
    </location>
</feature>
<evidence type="ECO:0000259" key="4">
    <source>
        <dbReference type="PROSITE" id="PS50003"/>
    </source>
</evidence>
<evidence type="ECO:0000313" key="5">
    <source>
        <dbReference type="EMBL" id="MFH4978660.1"/>
    </source>
</evidence>
<dbReference type="AlphaFoldDB" id="A0ABD6EQX1"/>
<feature type="compositionally biased region" description="Low complexity" evidence="3">
    <location>
        <begin position="300"/>
        <end position="310"/>
    </location>
</feature>
<feature type="domain" description="PH" evidence="4">
    <location>
        <begin position="5"/>
        <end position="121"/>
    </location>
</feature>
<comment type="caution">
    <text evidence="5">The sequence shown here is derived from an EMBL/GenBank/DDBJ whole genome shotgun (WGS) entry which is preliminary data.</text>
</comment>
<evidence type="ECO:0000313" key="6">
    <source>
        <dbReference type="Proteomes" id="UP001608902"/>
    </source>
</evidence>
<evidence type="ECO:0000256" key="1">
    <source>
        <dbReference type="ARBA" id="ARBA00004370"/>
    </source>
</evidence>
<dbReference type="PANTHER" id="PTHR14309:SF12">
    <property type="entry name" value="PH DOMAIN-CONTAINING PROTEIN"/>
    <property type="match status" value="1"/>
</dbReference>
<dbReference type="SUPFAM" id="SSF50729">
    <property type="entry name" value="PH domain-like"/>
    <property type="match status" value="1"/>
</dbReference>